<reference evidence="1" key="1">
    <citation type="journal article" date="2014" name="Front. Microbiol.">
        <title>High frequency of phylogenetically diverse reductive dehalogenase-homologous genes in deep subseafloor sedimentary metagenomes.</title>
        <authorList>
            <person name="Kawai M."/>
            <person name="Futagami T."/>
            <person name="Toyoda A."/>
            <person name="Takaki Y."/>
            <person name="Nishi S."/>
            <person name="Hori S."/>
            <person name="Arai W."/>
            <person name="Tsubouchi T."/>
            <person name="Morono Y."/>
            <person name="Uchiyama I."/>
            <person name="Ito T."/>
            <person name="Fujiyama A."/>
            <person name="Inagaki F."/>
            <person name="Takami H."/>
        </authorList>
    </citation>
    <scope>NUCLEOTIDE SEQUENCE</scope>
    <source>
        <strain evidence="1">Expedition CK06-06</strain>
    </source>
</reference>
<comment type="caution">
    <text evidence="1">The sequence shown here is derived from an EMBL/GenBank/DDBJ whole genome shotgun (WGS) entry which is preliminary data.</text>
</comment>
<organism evidence="1">
    <name type="scientific">marine sediment metagenome</name>
    <dbReference type="NCBI Taxonomy" id="412755"/>
    <lineage>
        <taxon>unclassified sequences</taxon>
        <taxon>metagenomes</taxon>
        <taxon>ecological metagenomes</taxon>
    </lineage>
</organism>
<accession>X0YHU5</accession>
<feature type="non-terminal residue" evidence="1">
    <location>
        <position position="62"/>
    </location>
</feature>
<protein>
    <submittedName>
        <fullName evidence="1">Uncharacterized protein</fullName>
    </submittedName>
</protein>
<proteinExistence type="predicted"/>
<sequence length="62" mass="7499">MSRSYYKSFINKDCGVGEKKLANRKVRRTKNIPNGGSYRNVYSRYDICDWKYECTFREWMKG</sequence>
<evidence type="ECO:0000313" key="1">
    <source>
        <dbReference type="EMBL" id="GAG48178.1"/>
    </source>
</evidence>
<gene>
    <name evidence="1" type="ORF">S01H1_78772</name>
</gene>
<dbReference type="EMBL" id="BARS01053043">
    <property type="protein sequence ID" value="GAG48178.1"/>
    <property type="molecule type" value="Genomic_DNA"/>
</dbReference>
<dbReference type="AlphaFoldDB" id="X0YHU5"/>
<name>X0YHU5_9ZZZZ</name>